<evidence type="ECO:0000313" key="9">
    <source>
        <dbReference type="Proteomes" id="UP000662314"/>
    </source>
</evidence>
<evidence type="ECO:0000313" key="8">
    <source>
        <dbReference type="EMBL" id="MBH8577339.1"/>
    </source>
</evidence>
<feature type="signal peptide" evidence="5">
    <location>
        <begin position="1"/>
        <end position="26"/>
    </location>
</feature>
<keyword evidence="3 5" id="KW-0732">Signal</keyword>
<evidence type="ECO:0000256" key="4">
    <source>
        <dbReference type="SAM" id="MobiDB-lite"/>
    </source>
</evidence>
<evidence type="ECO:0000259" key="7">
    <source>
        <dbReference type="Pfam" id="PF13473"/>
    </source>
</evidence>
<dbReference type="Pfam" id="PF13473">
    <property type="entry name" value="Cupredoxin_1"/>
    <property type="match status" value="1"/>
</dbReference>
<evidence type="ECO:0000256" key="1">
    <source>
        <dbReference type="ARBA" id="ARBA00004418"/>
    </source>
</evidence>
<dbReference type="InterPro" id="IPR008972">
    <property type="entry name" value="Cupredoxin"/>
</dbReference>
<dbReference type="PANTHER" id="PTHR39192">
    <property type="entry name" value="IRON UPTAKE SYSTEM COMPONENT EFEO"/>
    <property type="match status" value="1"/>
</dbReference>
<evidence type="ECO:0000259" key="6">
    <source>
        <dbReference type="Pfam" id="PF09375"/>
    </source>
</evidence>
<sequence>MKNVFKHLTKWIYLSATTSLILLTVAACESNKSPDANSSNSENNSSQVKPASDTSSGNSAETALTVTDKGCEPSQLTVTSGQNTFVVTNKSSQPLEWEILSGVKVIEERENIAPGFVQKLKTNLEAGEYDMACGLRSNPKGKLTVKAGQGDSQAQTTPDQGKLVGAIAEYKVYVTKETDQLVADNKTFTDAVIAGDLAKAQKLYPSTHVHWERAEPIAELFSDLDKTMDSRADDFAKKEADSQFTGYHRIEKALFQDKTTKGMKPFAEKLQKDGLELQKRIATLTIEPKNMVGGAADLIEEVAATKISGEEDRYSHTDLWDFSANVDGSQKIVELLRPVIQKANPDLLKRVDSNFTKVDQKLAKYKTPDGGFATYDKVSEADKKDMKTAIAALSEDLSQLRGTLGVN</sequence>
<dbReference type="Proteomes" id="UP000662314">
    <property type="component" value="Unassembled WGS sequence"/>
</dbReference>
<dbReference type="InterPro" id="IPR038352">
    <property type="entry name" value="Imelysin_sf"/>
</dbReference>
<dbReference type="CDD" id="cd14656">
    <property type="entry name" value="Imelysin-like_EfeO"/>
    <property type="match status" value="1"/>
</dbReference>
<dbReference type="InterPro" id="IPR050894">
    <property type="entry name" value="EfeM/EfeO_iron_uptake"/>
</dbReference>
<dbReference type="InterPro" id="IPR053377">
    <property type="entry name" value="Iron_uptake_EfeM/EfeO"/>
</dbReference>
<dbReference type="Gene3D" id="1.20.1420.20">
    <property type="entry name" value="M75 peptidase, HXXE motif"/>
    <property type="match status" value="1"/>
</dbReference>
<name>A0A8J7LJ89_9NOST</name>
<keyword evidence="9" id="KW-1185">Reference proteome</keyword>
<gene>
    <name evidence="8" type="primary">efeO</name>
    <name evidence="8" type="ORF">I8752_31110</name>
</gene>
<dbReference type="GO" id="GO:0042597">
    <property type="term" value="C:periplasmic space"/>
    <property type="evidence" value="ECO:0007669"/>
    <property type="project" value="UniProtKB-SubCell"/>
</dbReference>
<evidence type="ECO:0000256" key="2">
    <source>
        <dbReference type="ARBA" id="ARBA00005989"/>
    </source>
</evidence>
<evidence type="ECO:0000256" key="3">
    <source>
        <dbReference type="ARBA" id="ARBA00022729"/>
    </source>
</evidence>
<evidence type="ECO:0000256" key="5">
    <source>
        <dbReference type="SAM" id="SignalP"/>
    </source>
</evidence>
<dbReference type="Pfam" id="PF09375">
    <property type="entry name" value="Peptidase_M75"/>
    <property type="match status" value="1"/>
</dbReference>
<dbReference type="PROSITE" id="PS51257">
    <property type="entry name" value="PROKAR_LIPOPROTEIN"/>
    <property type="match status" value="1"/>
</dbReference>
<feature type="domain" description="EfeO-type cupredoxin-like" evidence="7">
    <location>
        <begin position="55"/>
        <end position="145"/>
    </location>
</feature>
<feature type="region of interest" description="Disordered" evidence="4">
    <location>
        <begin position="32"/>
        <end position="63"/>
    </location>
</feature>
<dbReference type="RefSeq" id="WP_214436035.1">
    <property type="nucleotide sequence ID" value="NZ_CAWPUQ010000215.1"/>
</dbReference>
<comment type="caution">
    <text evidence="8">The sequence shown here is derived from an EMBL/GenBank/DDBJ whole genome shotgun (WGS) entry which is preliminary data.</text>
</comment>
<reference evidence="8 9" key="1">
    <citation type="journal article" date="2021" name="Int. J. Syst. Evol. Microbiol.">
        <title>Amazonocrinis nigriterrae gen. nov., sp. nov., Atlanticothrix silvestris gen. nov., sp. nov. and Dendronalium phyllosphericum gen. nov., sp. nov., nostocacean cyanobacteria from Brazilian environments.</title>
        <authorList>
            <person name="Alvarenga D.O."/>
            <person name="Andreote A.P.D."/>
            <person name="Branco L.H.Z."/>
            <person name="Delbaje E."/>
            <person name="Cruz R.B."/>
            <person name="Varani A.M."/>
            <person name="Fiore M.F."/>
        </authorList>
    </citation>
    <scope>NUCLEOTIDE SEQUENCE [LARGE SCALE GENOMIC DNA]</scope>
    <source>
        <strain evidence="8 9">CENA369</strain>
    </source>
</reference>
<feature type="chain" id="PRO_5035264840" evidence="5">
    <location>
        <begin position="27"/>
        <end position="407"/>
    </location>
</feature>
<dbReference type="EMBL" id="JAECZA010000281">
    <property type="protein sequence ID" value="MBH8577339.1"/>
    <property type="molecule type" value="Genomic_DNA"/>
</dbReference>
<protein>
    <submittedName>
        <fullName evidence="8">Iron uptake system protein EfeO</fullName>
    </submittedName>
</protein>
<dbReference type="PANTHER" id="PTHR39192:SF1">
    <property type="entry name" value="IRON UPTAKE SYSTEM COMPONENT EFEO"/>
    <property type="match status" value="1"/>
</dbReference>
<dbReference type="AlphaFoldDB" id="A0A8J7LJ89"/>
<accession>A0A8J7LJ89</accession>
<dbReference type="InterPro" id="IPR034981">
    <property type="entry name" value="Imelysin-like_EfeO/Algp7"/>
</dbReference>
<comment type="subcellular location">
    <subcellularLocation>
        <location evidence="1">Periplasm</location>
    </subcellularLocation>
</comment>
<dbReference type="InterPro" id="IPR018976">
    <property type="entry name" value="Imelysin-like"/>
</dbReference>
<dbReference type="NCBIfam" id="NF041757">
    <property type="entry name" value="EfeO"/>
    <property type="match status" value="1"/>
</dbReference>
<feature type="compositionally biased region" description="Polar residues" evidence="4">
    <location>
        <begin position="47"/>
        <end position="63"/>
    </location>
</feature>
<proteinExistence type="inferred from homology"/>
<comment type="similarity">
    <text evidence="2">Belongs to the EfeM/EfeO family.</text>
</comment>
<feature type="domain" description="Imelysin-like" evidence="6">
    <location>
        <begin position="166"/>
        <end position="400"/>
    </location>
</feature>
<organism evidence="8 9">
    <name type="scientific">Dendronalium phyllosphericum CENA369</name>
    <dbReference type="NCBI Taxonomy" id="1725256"/>
    <lineage>
        <taxon>Bacteria</taxon>
        <taxon>Bacillati</taxon>
        <taxon>Cyanobacteriota</taxon>
        <taxon>Cyanophyceae</taxon>
        <taxon>Nostocales</taxon>
        <taxon>Nostocaceae</taxon>
        <taxon>Dendronalium</taxon>
        <taxon>Dendronalium phyllosphericum</taxon>
    </lineage>
</organism>
<dbReference type="InterPro" id="IPR028096">
    <property type="entry name" value="EfeO_Cupredoxin"/>
</dbReference>
<dbReference type="NCBIfam" id="NF007697">
    <property type="entry name" value="PRK10378.1"/>
    <property type="match status" value="1"/>
</dbReference>
<dbReference type="Gene3D" id="2.60.40.420">
    <property type="entry name" value="Cupredoxins - blue copper proteins"/>
    <property type="match status" value="1"/>
</dbReference>
<feature type="compositionally biased region" description="Low complexity" evidence="4">
    <location>
        <begin position="37"/>
        <end position="46"/>
    </location>
</feature>